<gene>
    <name evidence="18" type="ORF">F511_05592</name>
</gene>
<dbReference type="EMBL" id="KV014852">
    <property type="protein sequence ID" value="KZV21902.1"/>
    <property type="molecule type" value="Genomic_DNA"/>
</dbReference>
<name>A0A2Z7ARS2_9LAMI</name>
<keyword evidence="19" id="KW-1185">Reference proteome</keyword>
<keyword evidence="5" id="KW-0808">Transferase</keyword>
<evidence type="ECO:0000256" key="6">
    <source>
        <dbReference type="ARBA" id="ARBA00022692"/>
    </source>
</evidence>
<sequence length="255" mass="28595">MKILQPTFFFLFFVSFVHAKKQCPTYYCGSNSTLPIRFPFKLQDNQPQNCSYTFLTCNDQATAIINLPYAGDFYVRSIDYDSLTIKLYDPNNCLPKRFMSFNLSSSFPSEVSYYQNYTFYSCPKELVEIANLTFIGCLSNSSTATVATSVIGSRAMKELYRCNEITTSLIPVSVSDSYGFVGNQTEFVLTWFPFSCNGCPNSTGLVPPDILAAAFIILWMLPIILAPLICISCCVHFIKEVRLGEGGENKSSKET</sequence>
<dbReference type="AlphaFoldDB" id="A0A2Z7ARS2"/>
<feature type="chain" id="PRO_5016350861" description="RING-type E3 ubiquitin transferase" evidence="16">
    <location>
        <begin position="20"/>
        <end position="255"/>
    </location>
</feature>
<dbReference type="OrthoDB" id="8062037at2759"/>
<evidence type="ECO:0000256" key="9">
    <source>
        <dbReference type="ARBA" id="ARBA00022771"/>
    </source>
</evidence>
<evidence type="ECO:0000313" key="19">
    <source>
        <dbReference type="Proteomes" id="UP000250235"/>
    </source>
</evidence>
<feature type="signal peptide" evidence="16">
    <location>
        <begin position="1"/>
        <end position="19"/>
    </location>
</feature>
<comment type="similarity">
    <text evidence="14">Belongs to the RING-type zinc finger family. ATL subfamily.</text>
</comment>
<proteinExistence type="inferred from homology"/>
<evidence type="ECO:0000256" key="14">
    <source>
        <dbReference type="ARBA" id="ARBA00024209"/>
    </source>
</evidence>
<dbReference type="Proteomes" id="UP000250235">
    <property type="component" value="Unassembled WGS sequence"/>
</dbReference>
<evidence type="ECO:0000256" key="15">
    <source>
        <dbReference type="SAM" id="Phobius"/>
    </source>
</evidence>
<evidence type="ECO:0000256" key="3">
    <source>
        <dbReference type="ARBA" id="ARBA00004906"/>
    </source>
</evidence>
<dbReference type="Pfam" id="PF13947">
    <property type="entry name" value="GUB_WAK_bind"/>
    <property type="match status" value="1"/>
</dbReference>
<dbReference type="EC" id="2.3.2.27" evidence="4"/>
<evidence type="ECO:0000256" key="11">
    <source>
        <dbReference type="ARBA" id="ARBA00022833"/>
    </source>
</evidence>
<evidence type="ECO:0000256" key="1">
    <source>
        <dbReference type="ARBA" id="ARBA00000900"/>
    </source>
</evidence>
<keyword evidence="10" id="KW-0833">Ubl conjugation pathway</keyword>
<comment type="pathway">
    <text evidence="3">Protein modification; protein ubiquitination.</text>
</comment>
<dbReference type="InterPro" id="IPR025287">
    <property type="entry name" value="WAK_GUB"/>
</dbReference>
<keyword evidence="9" id="KW-0863">Zinc-finger</keyword>
<dbReference type="InterPro" id="IPR046948">
    <property type="entry name" value="ATL20-22-like"/>
</dbReference>
<dbReference type="GO" id="GO:0008270">
    <property type="term" value="F:zinc ion binding"/>
    <property type="evidence" value="ECO:0007669"/>
    <property type="project" value="UniProtKB-KW"/>
</dbReference>
<evidence type="ECO:0000256" key="10">
    <source>
        <dbReference type="ARBA" id="ARBA00022786"/>
    </source>
</evidence>
<accession>A0A2Z7ARS2</accession>
<dbReference type="GO" id="GO:0016020">
    <property type="term" value="C:membrane"/>
    <property type="evidence" value="ECO:0007669"/>
    <property type="project" value="UniProtKB-SubCell"/>
</dbReference>
<organism evidence="18 19">
    <name type="scientific">Dorcoceras hygrometricum</name>
    <dbReference type="NCBI Taxonomy" id="472368"/>
    <lineage>
        <taxon>Eukaryota</taxon>
        <taxon>Viridiplantae</taxon>
        <taxon>Streptophyta</taxon>
        <taxon>Embryophyta</taxon>
        <taxon>Tracheophyta</taxon>
        <taxon>Spermatophyta</taxon>
        <taxon>Magnoliopsida</taxon>
        <taxon>eudicotyledons</taxon>
        <taxon>Gunneridae</taxon>
        <taxon>Pentapetalae</taxon>
        <taxon>asterids</taxon>
        <taxon>lamiids</taxon>
        <taxon>Lamiales</taxon>
        <taxon>Gesneriaceae</taxon>
        <taxon>Didymocarpoideae</taxon>
        <taxon>Trichosporeae</taxon>
        <taxon>Loxocarpinae</taxon>
        <taxon>Dorcoceras</taxon>
    </lineage>
</organism>
<reference evidence="18 19" key="1">
    <citation type="journal article" date="2015" name="Proc. Natl. Acad. Sci. U.S.A.">
        <title>The resurrection genome of Boea hygrometrica: A blueprint for survival of dehydration.</title>
        <authorList>
            <person name="Xiao L."/>
            <person name="Yang G."/>
            <person name="Zhang L."/>
            <person name="Yang X."/>
            <person name="Zhao S."/>
            <person name="Ji Z."/>
            <person name="Zhou Q."/>
            <person name="Hu M."/>
            <person name="Wang Y."/>
            <person name="Chen M."/>
            <person name="Xu Y."/>
            <person name="Jin H."/>
            <person name="Xiao X."/>
            <person name="Hu G."/>
            <person name="Bao F."/>
            <person name="Hu Y."/>
            <person name="Wan P."/>
            <person name="Li L."/>
            <person name="Deng X."/>
            <person name="Kuang T."/>
            <person name="Xiang C."/>
            <person name="Zhu J.K."/>
            <person name="Oliver M.J."/>
            <person name="He Y."/>
        </authorList>
    </citation>
    <scope>NUCLEOTIDE SEQUENCE [LARGE SCALE GENOMIC DNA]</scope>
    <source>
        <strain evidence="19">cv. XS01</strain>
    </source>
</reference>
<keyword evidence="13 15" id="KW-0472">Membrane</keyword>
<keyword evidence="6 15" id="KW-0812">Transmembrane</keyword>
<comment type="catalytic activity">
    <reaction evidence="1">
        <text>S-ubiquitinyl-[E2 ubiquitin-conjugating enzyme]-L-cysteine + [acceptor protein]-L-lysine = [E2 ubiquitin-conjugating enzyme]-L-cysteine + N(6)-ubiquitinyl-[acceptor protein]-L-lysine.</text>
        <dbReference type="EC" id="2.3.2.27"/>
    </reaction>
</comment>
<comment type="subcellular location">
    <subcellularLocation>
        <location evidence="2">Membrane</location>
        <topology evidence="2">Single-pass membrane protein</topology>
    </subcellularLocation>
</comment>
<evidence type="ECO:0000256" key="7">
    <source>
        <dbReference type="ARBA" id="ARBA00022723"/>
    </source>
</evidence>
<evidence type="ECO:0000259" key="17">
    <source>
        <dbReference type="Pfam" id="PF13947"/>
    </source>
</evidence>
<dbReference type="PANTHER" id="PTHR46279:SF2">
    <property type="entry name" value="RING-H2 FINGER PROTEIN ATL21A-RELATED"/>
    <property type="match status" value="1"/>
</dbReference>
<evidence type="ECO:0000256" key="2">
    <source>
        <dbReference type="ARBA" id="ARBA00004167"/>
    </source>
</evidence>
<keyword evidence="7" id="KW-0479">Metal-binding</keyword>
<evidence type="ECO:0000256" key="16">
    <source>
        <dbReference type="SAM" id="SignalP"/>
    </source>
</evidence>
<dbReference type="GO" id="GO:0030247">
    <property type="term" value="F:polysaccharide binding"/>
    <property type="evidence" value="ECO:0007669"/>
    <property type="project" value="InterPro"/>
</dbReference>
<evidence type="ECO:0000256" key="12">
    <source>
        <dbReference type="ARBA" id="ARBA00022989"/>
    </source>
</evidence>
<feature type="transmembrane region" description="Helical" evidence="15">
    <location>
        <begin position="210"/>
        <end position="238"/>
    </location>
</feature>
<evidence type="ECO:0000256" key="4">
    <source>
        <dbReference type="ARBA" id="ARBA00012483"/>
    </source>
</evidence>
<feature type="domain" description="Wall-associated receptor kinase galacturonan-binding" evidence="17">
    <location>
        <begin position="23"/>
        <end position="89"/>
    </location>
</feature>
<evidence type="ECO:0000313" key="18">
    <source>
        <dbReference type="EMBL" id="KZV21902.1"/>
    </source>
</evidence>
<evidence type="ECO:0000256" key="8">
    <source>
        <dbReference type="ARBA" id="ARBA00022729"/>
    </source>
</evidence>
<keyword evidence="8 16" id="KW-0732">Signal</keyword>
<protein>
    <recommendedName>
        <fullName evidence="4">RING-type E3 ubiquitin transferase</fullName>
        <ecNumber evidence="4">2.3.2.27</ecNumber>
    </recommendedName>
</protein>
<dbReference type="GO" id="GO:0061630">
    <property type="term" value="F:ubiquitin protein ligase activity"/>
    <property type="evidence" value="ECO:0007669"/>
    <property type="project" value="UniProtKB-EC"/>
</dbReference>
<evidence type="ECO:0000256" key="13">
    <source>
        <dbReference type="ARBA" id="ARBA00023136"/>
    </source>
</evidence>
<keyword evidence="12 15" id="KW-1133">Transmembrane helix</keyword>
<keyword evidence="11" id="KW-0862">Zinc</keyword>
<evidence type="ECO:0000256" key="5">
    <source>
        <dbReference type="ARBA" id="ARBA00022679"/>
    </source>
</evidence>
<dbReference type="PANTHER" id="PTHR46279">
    <property type="entry name" value="RING/U-BOX SUPERFAMILY PROTEIN"/>
    <property type="match status" value="1"/>
</dbReference>